<sequence>MISFSKTDDGTLVGAFTSVEADIIADLAAQIAGMLDELAGARDDDPLFTSVGIGGSSTLHDDPAIARLLPDAYGGDPAAASEFRQLTERSLAARKVANARTVIETLARAEGALELTPAESQAWLRALSDIRLTIAARLGIEDDGDRGATEGDAALALHDLYDWLAYVTESLLDALDD</sequence>
<evidence type="ECO:0000313" key="2">
    <source>
        <dbReference type="Proteomes" id="UP000536685"/>
    </source>
</evidence>
<name>A0A841AMU0_9MICO</name>
<dbReference type="AlphaFoldDB" id="A0A841AMU0"/>
<dbReference type="RefSeq" id="WP_184236761.1">
    <property type="nucleotide sequence ID" value="NZ_JACHMJ010000001.1"/>
</dbReference>
<gene>
    <name evidence="1" type="ORF">HD599_001971</name>
</gene>
<accession>A0A841AMU0</accession>
<comment type="caution">
    <text evidence="1">The sequence shown here is derived from an EMBL/GenBank/DDBJ whole genome shotgun (WGS) entry which is preliminary data.</text>
</comment>
<evidence type="ECO:0008006" key="3">
    <source>
        <dbReference type="Google" id="ProtNLM"/>
    </source>
</evidence>
<dbReference type="EMBL" id="JACHMJ010000001">
    <property type="protein sequence ID" value="MBB5843648.1"/>
    <property type="molecule type" value="Genomic_DNA"/>
</dbReference>
<reference evidence="1 2" key="1">
    <citation type="submission" date="2020-08" db="EMBL/GenBank/DDBJ databases">
        <title>Sequencing the genomes of 1000 actinobacteria strains.</title>
        <authorList>
            <person name="Klenk H.-P."/>
        </authorList>
    </citation>
    <scope>NUCLEOTIDE SEQUENCE [LARGE SCALE GENOMIC DNA]</scope>
    <source>
        <strain evidence="1 2">DSM 105784</strain>
    </source>
</reference>
<proteinExistence type="predicted"/>
<dbReference type="InterPro" id="IPR018561">
    <property type="entry name" value="AosR"/>
</dbReference>
<keyword evidence="2" id="KW-1185">Reference proteome</keyword>
<dbReference type="Proteomes" id="UP000536685">
    <property type="component" value="Unassembled WGS sequence"/>
</dbReference>
<organism evidence="1 2">
    <name type="scientific">Conyzicola lurida</name>
    <dbReference type="NCBI Taxonomy" id="1172621"/>
    <lineage>
        <taxon>Bacteria</taxon>
        <taxon>Bacillati</taxon>
        <taxon>Actinomycetota</taxon>
        <taxon>Actinomycetes</taxon>
        <taxon>Micrococcales</taxon>
        <taxon>Microbacteriaceae</taxon>
        <taxon>Conyzicola</taxon>
    </lineage>
</organism>
<dbReference type="Pfam" id="PF09438">
    <property type="entry name" value="DUF2017"/>
    <property type="match status" value="1"/>
</dbReference>
<protein>
    <recommendedName>
        <fullName evidence="3">DUF2017 domain-containing protein</fullName>
    </recommendedName>
</protein>
<evidence type="ECO:0000313" key="1">
    <source>
        <dbReference type="EMBL" id="MBB5843648.1"/>
    </source>
</evidence>